<sequence length="337" mass="36613">MNRPTEVLIVGAGKRVQNAAVPAFHRAPELYQIRHLVGREEREETFDGRAYPVRALKSLTASDLEGIGLVFVCVSKESIPSVLERLASLAPLHTALLIDTPVLRFKHLRHARHLSAFQSVSVAEDCSTLPWLDVVRAAIAAGDIGELKSVFFDQSAWAYHGVALAKTILGSTQVRSGRRRKHGGEFASRRLVIGGKEALFMEPRDYATGRLSIVGSKGVISDFGLQAEGALRLESIVEAGACRGFRLGSHEVLLDEAEASLMQNVPEGASATALMEAAKPVGFLRLLRALHAGERGYPLTEGLDDMIIDYHLEKFGRYAANPLTSSRSPLAKILMGI</sequence>
<dbReference type="OrthoDB" id="9772350at2"/>
<dbReference type="EMBL" id="CP036434">
    <property type="protein sequence ID" value="QDV10122.1"/>
    <property type="molecule type" value="Genomic_DNA"/>
</dbReference>
<accession>A0A518F1A1</accession>
<keyword evidence="2" id="KW-1185">Reference proteome</keyword>
<evidence type="ECO:0000313" key="1">
    <source>
        <dbReference type="EMBL" id="QDV10122.1"/>
    </source>
</evidence>
<evidence type="ECO:0008006" key="3">
    <source>
        <dbReference type="Google" id="ProtNLM"/>
    </source>
</evidence>
<proteinExistence type="predicted"/>
<organism evidence="1 2">
    <name type="scientific">Saltatorellus ferox</name>
    <dbReference type="NCBI Taxonomy" id="2528018"/>
    <lineage>
        <taxon>Bacteria</taxon>
        <taxon>Pseudomonadati</taxon>
        <taxon>Planctomycetota</taxon>
        <taxon>Planctomycetia</taxon>
        <taxon>Planctomycetia incertae sedis</taxon>
        <taxon>Saltatorellus</taxon>
    </lineage>
</organism>
<dbReference type="RefSeq" id="WP_145205754.1">
    <property type="nucleotide sequence ID" value="NZ_CP036434.1"/>
</dbReference>
<dbReference type="Proteomes" id="UP000320390">
    <property type="component" value="Chromosome"/>
</dbReference>
<reference evidence="1 2" key="1">
    <citation type="submission" date="2019-02" db="EMBL/GenBank/DDBJ databases">
        <title>Deep-cultivation of Planctomycetes and their phenomic and genomic characterization uncovers novel biology.</title>
        <authorList>
            <person name="Wiegand S."/>
            <person name="Jogler M."/>
            <person name="Boedeker C."/>
            <person name="Pinto D."/>
            <person name="Vollmers J."/>
            <person name="Rivas-Marin E."/>
            <person name="Kohn T."/>
            <person name="Peeters S.H."/>
            <person name="Heuer A."/>
            <person name="Rast P."/>
            <person name="Oberbeckmann S."/>
            <person name="Bunk B."/>
            <person name="Jeske O."/>
            <person name="Meyerdierks A."/>
            <person name="Storesund J.E."/>
            <person name="Kallscheuer N."/>
            <person name="Luecker S."/>
            <person name="Lage O.M."/>
            <person name="Pohl T."/>
            <person name="Merkel B.J."/>
            <person name="Hornburger P."/>
            <person name="Mueller R.-W."/>
            <person name="Bruemmer F."/>
            <person name="Labrenz M."/>
            <person name="Spormann A.M."/>
            <person name="Op den Camp H."/>
            <person name="Overmann J."/>
            <person name="Amann R."/>
            <person name="Jetten M.S.M."/>
            <person name="Mascher T."/>
            <person name="Medema M.H."/>
            <person name="Devos D.P."/>
            <person name="Kaster A.-K."/>
            <person name="Ovreas L."/>
            <person name="Rohde M."/>
            <person name="Galperin M.Y."/>
            <person name="Jogler C."/>
        </authorList>
    </citation>
    <scope>NUCLEOTIDE SEQUENCE [LARGE SCALE GENOMIC DNA]</scope>
    <source>
        <strain evidence="1 2">Poly30</strain>
    </source>
</reference>
<protein>
    <recommendedName>
        <fullName evidence="3">Gfo/Idh/MocA-like oxidoreductase N-terminal domain-containing protein</fullName>
    </recommendedName>
</protein>
<gene>
    <name evidence="1" type="ORF">Poly30_56840</name>
</gene>
<evidence type="ECO:0000313" key="2">
    <source>
        <dbReference type="Proteomes" id="UP000320390"/>
    </source>
</evidence>
<name>A0A518F1A1_9BACT</name>
<dbReference type="AlphaFoldDB" id="A0A518F1A1"/>